<reference evidence="1 2" key="1">
    <citation type="journal article" date="2015" name="Genome Biol. Evol.">
        <title>Phylogenomic analyses indicate that early fungi evolved digesting cell walls of algal ancestors of land plants.</title>
        <authorList>
            <person name="Chang Y."/>
            <person name="Wang S."/>
            <person name="Sekimoto S."/>
            <person name="Aerts A.L."/>
            <person name="Choi C."/>
            <person name="Clum A."/>
            <person name="LaButti K.M."/>
            <person name="Lindquist E.A."/>
            <person name="Yee Ngan C."/>
            <person name="Ohm R.A."/>
            <person name="Salamov A.A."/>
            <person name="Grigoriev I.V."/>
            <person name="Spatafora J.W."/>
            <person name="Berbee M.L."/>
        </authorList>
    </citation>
    <scope>NUCLEOTIDE SEQUENCE [LARGE SCALE GENOMIC DNA]</scope>
    <source>
        <strain evidence="1 2">NRRL 28638</strain>
    </source>
</reference>
<dbReference type="Proteomes" id="UP000070444">
    <property type="component" value="Unassembled WGS sequence"/>
</dbReference>
<accession>A0A137NX40</accession>
<keyword evidence="2" id="KW-1185">Reference proteome</keyword>
<sequence length="159" mass="18435">MQLITLFFSGALAQNILLTNNQGQKNTVSGTGCFGLGNGPYTGFNTNDNVVGEFFSQSNCQGSIIATGKRNNLWFGPVNAQSIRVSQDKASNPNAPNYYRGYDDWYPTRDHRDRYMNSPSEYHRENEYPSRDHRDRYMNSYSEYHRQNGYPRYDRDDYH</sequence>
<protein>
    <submittedName>
        <fullName evidence="1">Uncharacterized protein</fullName>
    </submittedName>
</protein>
<proteinExistence type="predicted"/>
<gene>
    <name evidence="1" type="ORF">CONCODRAFT_167410</name>
</gene>
<evidence type="ECO:0000313" key="2">
    <source>
        <dbReference type="Proteomes" id="UP000070444"/>
    </source>
</evidence>
<evidence type="ECO:0000313" key="1">
    <source>
        <dbReference type="EMBL" id="KXN67393.1"/>
    </source>
</evidence>
<dbReference type="EMBL" id="KQ964639">
    <property type="protein sequence ID" value="KXN67393.1"/>
    <property type="molecule type" value="Genomic_DNA"/>
</dbReference>
<dbReference type="AlphaFoldDB" id="A0A137NX40"/>
<organism evidence="1 2">
    <name type="scientific">Conidiobolus coronatus (strain ATCC 28846 / CBS 209.66 / NRRL 28638)</name>
    <name type="common">Delacroixia coronata</name>
    <dbReference type="NCBI Taxonomy" id="796925"/>
    <lineage>
        <taxon>Eukaryota</taxon>
        <taxon>Fungi</taxon>
        <taxon>Fungi incertae sedis</taxon>
        <taxon>Zoopagomycota</taxon>
        <taxon>Entomophthoromycotina</taxon>
        <taxon>Entomophthoromycetes</taxon>
        <taxon>Entomophthorales</taxon>
        <taxon>Ancylistaceae</taxon>
        <taxon>Conidiobolus</taxon>
    </lineage>
</organism>
<name>A0A137NX40_CONC2</name>